<evidence type="ECO:0000313" key="4">
    <source>
        <dbReference type="EMBL" id="KAF2123298.1"/>
    </source>
</evidence>
<dbReference type="OrthoDB" id="5397628at2759"/>
<feature type="coiled-coil region" evidence="1">
    <location>
        <begin position="207"/>
        <end position="236"/>
    </location>
</feature>
<keyword evidence="5" id="KW-1185">Reference proteome</keyword>
<dbReference type="RefSeq" id="XP_033517746.1">
    <property type="nucleotide sequence ID" value="XM_033664564.1"/>
</dbReference>
<sequence>MGALLTLPITLLNLLLPFTKPGTPILQDLIHTTVLCGTLYYAPQIAEWYNTRQAPPTNEGPQDARGIEEINHDEPPLDEHPDADMVENGAGDAGGGIDAHERRPPAPHVEDFAEPLPNQLFNGNNNDNDDENDDDALPGPADQRPRPTPANRPIGAKKAKSLARKDQRRAYHEFHRQEAELRRLQDAEGAMERDLALSAEKTRRARIEAEIAERERTERERRKEDERREVEEESARRERVVRLVRERVGEGGCVDLVDVAWGEGKDRVWVERLVRASGLLGQLSRDGGHALITGEGWLVRLDGEVMRRAYADAEAFGKGNEGRVGLAEFGGVLERAILARAGA</sequence>
<keyword evidence="1" id="KW-0175">Coiled coil</keyword>
<protein>
    <recommendedName>
        <fullName evidence="6">BZIP domain-containing protein</fullName>
    </recommendedName>
</protein>
<evidence type="ECO:0008006" key="6">
    <source>
        <dbReference type="Google" id="ProtNLM"/>
    </source>
</evidence>
<dbReference type="EMBL" id="ML977532">
    <property type="protein sequence ID" value="KAF2123298.1"/>
    <property type="molecule type" value="Genomic_DNA"/>
</dbReference>
<feature type="signal peptide" evidence="3">
    <location>
        <begin position="1"/>
        <end position="21"/>
    </location>
</feature>
<gene>
    <name evidence="4" type="ORF">P153DRAFT_304376</name>
</gene>
<dbReference type="GeneID" id="54404996"/>
<feature type="region of interest" description="Disordered" evidence="2">
    <location>
        <begin position="52"/>
        <end position="169"/>
    </location>
</feature>
<reference evidence="4" key="1">
    <citation type="journal article" date="2020" name="Stud. Mycol.">
        <title>101 Dothideomycetes genomes: a test case for predicting lifestyles and emergence of pathogens.</title>
        <authorList>
            <person name="Haridas S."/>
            <person name="Albert R."/>
            <person name="Binder M."/>
            <person name="Bloem J."/>
            <person name="Labutti K."/>
            <person name="Salamov A."/>
            <person name="Andreopoulos B."/>
            <person name="Baker S."/>
            <person name="Barry K."/>
            <person name="Bills G."/>
            <person name="Bluhm B."/>
            <person name="Cannon C."/>
            <person name="Castanera R."/>
            <person name="Culley D."/>
            <person name="Daum C."/>
            <person name="Ezra D."/>
            <person name="Gonzalez J."/>
            <person name="Henrissat B."/>
            <person name="Kuo A."/>
            <person name="Liang C."/>
            <person name="Lipzen A."/>
            <person name="Lutzoni F."/>
            <person name="Magnuson J."/>
            <person name="Mondo S."/>
            <person name="Nolan M."/>
            <person name="Ohm R."/>
            <person name="Pangilinan J."/>
            <person name="Park H.-J."/>
            <person name="Ramirez L."/>
            <person name="Alfaro M."/>
            <person name="Sun H."/>
            <person name="Tritt A."/>
            <person name="Yoshinaga Y."/>
            <person name="Zwiers L.-H."/>
            <person name="Turgeon B."/>
            <person name="Goodwin S."/>
            <person name="Spatafora J."/>
            <person name="Crous P."/>
            <person name="Grigoriev I."/>
        </authorList>
    </citation>
    <scope>NUCLEOTIDE SEQUENCE</scope>
    <source>
        <strain evidence="4">CBS 119687</strain>
    </source>
</reference>
<organism evidence="4 5">
    <name type="scientific">Dothidotthia symphoricarpi CBS 119687</name>
    <dbReference type="NCBI Taxonomy" id="1392245"/>
    <lineage>
        <taxon>Eukaryota</taxon>
        <taxon>Fungi</taxon>
        <taxon>Dikarya</taxon>
        <taxon>Ascomycota</taxon>
        <taxon>Pezizomycotina</taxon>
        <taxon>Dothideomycetes</taxon>
        <taxon>Pleosporomycetidae</taxon>
        <taxon>Pleosporales</taxon>
        <taxon>Dothidotthiaceae</taxon>
        <taxon>Dothidotthia</taxon>
    </lineage>
</organism>
<evidence type="ECO:0000256" key="2">
    <source>
        <dbReference type="SAM" id="MobiDB-lite"/>
    </source>
</evidence>
<evidence type="ECO:0000256" key="3">
    <source>
        <dbReference type="SAM" id="SignalP"/>
    </source>
</evidence>
<dbReference type="AlphaFoldDB" id="A0A6A5ZY49"/>
<dbReference type="Proteomes" id="UP000799771">
    <property type="component" value="Unassembled WGS sequence"/>
</dbReference>
<keyword evidence="3" id="KW-0732">Signal</keyword>
<name>A0A6A5ZY49_9PLEO</name>
<feature type="compositionally biased region" description="Basic and acidic residues" evidence="2">
    <location>
        <begin position="65"/>
        <end position="83"/>
    </location>
</feature>
<evidence type="ECO:0000256" key="1">
    <source>
        <dbReference type="SAM" id="Coils"/>
    </source>
</evidence>
<proteinExistence type="predicted"/>
<evidence type="ECO:0000313" key="5">
    <source>
        <dbReference type="Proteomes" id="UP000799771"/>
    </source>
</evidence>
<feature type="chain" id="PRO_5025462101" description="BZIP domain-containing protein" evidence="3">
    <location>
        <begin position="22"/>
        <end position="343"/>
    </location>
</feature>
<accession>A0A6A5ZY49</accession>
<feature type="compositionally biased region" description="Acidic residues" evidence="2">
    <location>
        <begin position="127"/>
        <end position="136"/>
    </location>
</feature>
<feature type="compositionally biased region" description="Basic and acidic residues" evidence="2">
    <location>
        <begin position="98"/>
        <end position="111"/>
    </location>
</feature>